<evidence type="ECO:0000256" key="10">
    <source>
        <dbReference type="RuleBase" id="RU004549"/>
    </source>
</evidence>
<dbReference type="GO" id="GO:0009734">
    <property type="term" value="P:auxin-activated signaling pathway"/>
    <property type="evidence" value="ECO:0007669"/>
    <property type="project" value="UniProtKB-UniRule"/>
</dbReference>
<dbReference type="GO" id="GO:0005634">
    <property type="term" value="C:nucleus"/>
    <property type="evidence" value="ECO:0007669"/>
    <property type="project" value="UniProtKB-SubCell"/>
</dbReference>
<evidence type="ECO:0000256" key="2">
    <source>
        <dbReference type="ARBA" id="ARBA00004123"/>
    </source>
</evidence>
<dbReference type="GO" id="GO:0006355">
    <property type="term" value="P:regulation of DNA-templated transcription"/>
    <property type="evidence" value="ECO:0007669"/>
    <property type="project" value="InterPro"/>
</dbReference>
<keyword evidence="13" id="KW-1185">Reference proteome</keyword>
<protein>
    <recommendedName>
        <fullName evidence="10">Auxin-responsive protein</fullName>
    </recommendedName>
</protein>
<keyword evidence="6 10" id="KW-0805">Transcription regulation</keyword>
<dbReference type="PROSITE" id="PS51745">
    <property type="entry name" value="PB1"/>
    <property type="match status" value="1"/>
</dbReference>
<evidence type="ECO:0000256" key="3">
    <source>
        <dbReference type="ARBA" id="ARBA00006728"/>
    </source>
</evidence>
<comment type="subcellular location">
    <subcellularLocation>
        <location evidence="2 10">Nucleus</location>
    </subcellularLocation>
</comment>
<accession>A0A843VGX7</accession>
<sequence>MAMELELGLALPSVNFPSKGLGLDLNGEASPMIAAVPKKKRSVADAFAGDNTTDTATLPLFVWDFADDGNNNKSAYSCSLEAFCDLLISDDDNGGSRSTAPVGWPPVKPARLKAAGGTRYVKVKMEGVAIGRKVDLSLHRSYATLLDAVDRLFTRNHHVEAAGDLTLGEDGASLPTSHFRTFTYQDVDGDWMLLGDVPWETFVKSAKRLKIHSSKE</sequence>
<dbReference type="PANTHER" id="PTHR31734:SF38">
    <property type="entry name" value="AUXIN-RESPONSIVE PROTEIN IAA29"/>
    <property type="match status" value="1"/>
</dbReference>
<comment type="similarity">
    <text evidence="3 10">Belongs to the Aux/IAA family.</text>
</comment>
<dbReference type="AlphaFoldDB" id="A0A843VGX7"/>
<proteinExistence type="inferred from homology"/>
<evidence type="ECO:0000256" key="1">
    <source>
        <dbReference type="ARBA" id="ARBA00002159"/>
    </source>
</evidence>
<evidence type="ECO:0000256" key="8">
    <source>
        <dbReference type="ARBA" id="ARBA00023242"/>
    </source>
</evidence>
<comment type="caution">
    <text evidence="12">The sequence shown here is derived from an EMBL/GenBank/DDBJ whole genome shotgun (WGS) entry which is preliminary data.</text>
</comment>
<reference evidence="12" key="1">
    <citation type="submission" date="2017-07" db="EMBL/GenBank/DDBJ databases">
        <title>Taro Niue Genome Assembly and Annotation.</title>
        <authorList>
            <person name="Atibalentja N."/>
            <person name="Keating K."/>
            <person name="Fields C.J."/>
        </authorList>
    </citation>
    <scope>NUCLEOTIDE SEQUENCE</scope>
    <source>
        <strain evidence="12">Niue_2</strain>
        <tissue evidence="12">Leaf</tissue>
    </source>
</reference>
<dbReference type="Proteomes" id="UP000652761">
    <property type="component" value="Unassembled WGS sequence"/>
</dbReference>
<evidence type="ECO:0000256" key="7">
    <source>
        <dbReference type="ARBA" id="ARBA00023163"/>
    </source>
</evidence>
<dbReference type="InterPro" id="IPR003311">
    <property type="entry name" value="AUX_IAA"/>
</dbReference>
<dbReference type="PANTHER" id="PTHR31734">
    <property type="entry name" value="AUXIN-RESPONSIVE PROTEIN IAA17"/>
    <property type="match status" value="1"/>
</dbReference>
<keyword evidence="9 10" id="KW-0927">Auxin signaling pathway</keyword>
<keyword evidence="8 10" id="KW-0539">Nucleus</keyword>
<comment type="function">
    <text evidence="1 10">Aux/IAA proteins are short-lived transcriptional factors that function as repressors of early auxin response genes at low auxin concentrations.</text>
</comment>
<gene>
    <name evidence="12" type="ORF">Taro_030680</name>
</gene>
<evidence type="ECO:0000256" key="6">
    <source>
        <dbReference type="ARBA" id="ARBA00023015"/>
    </source>
</evidence>
<keyword evidence="7 10" id="KW-0804">Transcription</keyword>
<feature type="domain" description="PB1" evidence="11">
    <location>
        <begin position="118"/>
        <end position="216"/>
    </location>
</feature>
<dbReference type="Pfam" id="PF02309">
    <property type="entry name" value="AUX_IAA"/>
    <property type="match status" value="1"/>
</dbReference>
<organism evidence="12 13">
    <name type="scientific">Colocasia esculenta</name>
    <name type="common">Wild taro</name>
    <name type="synonym">Arum esculentum</name>
    <dbReference type="NCBI Taxonomy" id="4460"/>
    <lineage>
        <taxon>Eukaryota</taxon>
        <taxon>Viridiplantae</taxon>
        <taxon>Streptophyta</taxon>
        <taxon>Embryophyta</taxon>
        <taxon>Tracheophyta</taxon>
        <taxon>Spermatophyta</taxon>
        <taxon>Magnoliopsida</taxon>
        <taxon>Liliopsida</taxon>
        <taxon>Araceae</taxon>
        <taxon>Aroideae</taxon>
        <taxon>Colocasieae</taxon>
        <taxon>Colocasia</taxon>
    </lineage>
</organism>
<evidence type="ECO:0000256" key="9">
    <source>
        <dbReference type="ARBA" id="ARBA00023294"/>
    </source>
</evidence>
<evidence type="ECO:0000313" key="13">
    <source>
        <dbReference type="Proteomes" id="UP000652761"/>
    </source>
</evidence>
<comment type="subunit">
    <text evidence="4 10">Homodimers and heterodimers.</text>
</comment>
<dbReference type="SUPFAM" id="SSF54277">
    <property type="entry name" value="CAD &amp; PB1 domains"/>
    <property type="match status" value="1"/>
</dbReference>
<dbReference type="InterPro" id="IPR033389">
    <property type="entry name" value="AUX/IAA_dom"/>
</dbReference>
<keyword evidence="5 10" id="KW-0678">Repressor</keyword>
<evidence type="ECO:0000256" key="5">
    <source>
        <dbReference type="ARBA" id="ARBA00022491"/>
    </source>
</evidence>
<dbReference type="InterPro" id="IPR053793">
    <property type="entry name" value="PB1-like"/>
</dbReference>
<evidence type="ECO:0000256" key="4">
    <source>
        <dbReference type="ARBA" id="ARBA00011726"/>
    </source>
</evidence>
<dbReference type="Gene3D" id="3.10.20.90">
    <property type="entry name" value="Phosphatidylinositol 3-kinase Catalytic Subunit, Chain A, domain 1"/>
    <property type="match status" value="1"/>
</dbReference>
<dbReference type="OrthoDB" id="778717at2759"/>
<dbReference type="EMBL" id="NMUH01002124">
    <property type="protein sequence ID" value="MQL97982.1"/>
    <property type="molecule type" value="Genomic_DNA"/>
</dbReference>
<name>A0A843VGX7_COLES</name>
<evidence type="ECO:0000313" key="12">
    <source>
        <dbReference type="EMBL" id="MQL97982.1"/>
    </source>
</evidence>
<evidence type="ECO:0000259" key="11">
    <source>
        <dbReference type="PROSITE" id="PS51745"/>
    </source>
</evidence>